<evidence type="ECO:0000313" key="2">
    <source>
        <dbReference type="EMBL" id="KAK9106157.1"/>
    </source>
</evidence>
<evidence type="ECO:0000313" key="3">
    <source>
        <dbReference type="Proteomes" id="UP001419268"/>
    </source>
</evidence>
<reference evidence="2 3" key="1">
    <citation type="submission" date="2024-01" db="EMBL/GenBank/DDBJ databases">
        <title>Genome assemblies of Stephania.</title>
        <authorList>
            <person name="Yang L."/>
        </authorList>
    </citation>
    <scope>NUCLEOTIDE SEQUENCE [LARGE SCALE GENOMIC DNA]</scope>
    <source>
        <strain evidence="2">JXDWG</strain>
        <tissue evidence="2">Leaf</tissue>
    </source>
</reference>
<accession>A0AAP0FD49</accession>
<name>A0AAP0FD49_9MAGN</name>
<dbReference type="AlphaFoldDB" id="A0AAP0FD49"/>
<dbReference type="InterPro" id="IPR029401">
    <property type="entry name" value="Nudix_N"/>
</dbReference>
<dbReference type="InterPro" id="IPR015797">
    <property type="entry name" value="NUDIX_hydrolase-like_dom_sf"/>
</dbReference>
<sequence>MLRVIQVIIYSSGVVLAPLQRWNLEPMKKNGFFMGVSTRSSSLTSRARASKLSAIRSESRADDLSASPTKGLNLKEGIRFCQWCGAATKQGVPDGDDKMRTICTNCSKVSYQNPKMVVGCLVEHDDKILLCRRKIQPGYGLWCGWKVCDSPAA</sequence>
<comment type="caution">
    <text evidence="2">The sequence shown here is derived from an EMBL/GenBank/DDBJ whole genome shotgun (WGS) entry which is preliminary data.</text>
</comment>
<dbReference type="PANTHER" id="PTHR43222:SF2">
    <property type="entry name" value="NUDIX HYDROLASE 23, CHLOROPLASTIC"/>
    <property type="match status" value="1"/>
</dbReference>
<dbReference type="Proteomes" id="UP001419268">
    <property type="component" value="Unassembled WGS sequence"/>
</dbReference>
<feature type="domain" description="Nudix hydrolase N-terminal" evidence="1">
    <location>
        <begin position="79"/>
        <end position="112"/>
    </location>
</feature>
<dbReference type="Gene3D" id="2.20.70.10">
    <property type="match status" value="1"/>
</dbReference>
<dbReference type="PANTHER" id="PTHR43222">
    <property type="entry name" value="NUDIX HYDROLASE 23"/>
    <property type="match status" value="1"/>
</dbReference>
<protein>
    <recommendedName>
        <fullName evidence="1">Nudix hydrolase N-terminal domain-containing protein</fullName>
    </recommendedName>
</protein>
<dbReference type="Gene3D" id="3.90.79.10">
    <property type="entry name" value="Nucleoside Triphosphate Pyrophosphohydrolase"/>
    <property type="match status" value="1"/>
</dbReference>
<dbReference type="Pfam" id="PF14803">
    <property type="entry name" value="Zn_ribbon_Nudix"/>
    <property type="match status" value="1"/>
</dbReference>
<dbReference type="SUPFAM" id="SSF55811">
    <property type="entry name" value="Nudix"/>
    <property type="match status" value="1"/>
</dbReference>
<keyword evidence="3" id="KW-1185">Reference proteome</keyword>
<gene>
    <name evidence="2" type="ORF">Scep_023001</name>
</gene>
<evidence type="ECO:0000259" key="1">
    <source>
        <dbReference type="Pfam" id="PF14803"/>
    </source>
</evidence>
<proteinExistence type="predicted"/>
<organism evidence="2 3">
    <name type="scientific">Stephania cephalantha</name>
    <dbReference type="NCBI Taxonomy" id="152367"/>
    <lineage>
        <taxon>Eukaryota</taxon>
        <taxon>Viridiplantae</taxon>
        <taxon>Streptophyta</taxon>
        <taxon>Embryophyta</taxon>
        <taxon>Tracheophyta</taxon>
        <taxon>Spermatophyta</taxon>
        <taxon>Magnoliopsida</taxon>
        <taxon>Ranunculales</taxon>
        <taxon>Menispermaceae</taxon>
        <taxon>Menispermoideae</taxon>
        <taxon>Cissampelideae</taxon>
        <taxon>Stephania</taxon>
    </lineage>
</organism>
<dbReference type="EMBL" id="JBBNAG010000009">
    <property type="protein sequence ID" value="KAK9106157.1"/>
    <property type="molecule type" value="Genomic_DNA"/>
</dbReference>